<sequence>MPRFYFDLREGEELALDEAGLECDSLEIAEHEAIQAAAEVCRYRLPEGGIGAVTIELRNEQRRRVLTVTISVEVHSD</sequence>
<organism evidence="2 3">
    <name type="scientific">Microvirga tunisiensis</name>
    <dbReference type="NCBI Taxonomy" id="2108360"/>
    <lineage>
        <taxon>Bacteria</taxon>
        <taxon>Pseudomonadati</taxon>
        <taxon>Pseudomonadota</taxon>
        <taxon>Alphaproteobacteria</taxon>
        <taxon>Hyphomicrobiales</taxon>
        <taxon>Methylobacteriaceae</taxon>
        <taxon>Microvirga</taxon>
    </lineage>
</organism>
<dbReference type="AlphaFoldDB" id="A0A5N7MRW1"/>
<feature type="domain" description="DUF6894" evidence="1">
    <location>
        <begin position="3"/>
        <end position="71"/>
    </location>
</feature>
<dbReference type="Proteomes" id="UP000403266">
    <property type="component" value="Unassembled WGS sequence"/>
</dbReference>
<evidence type="ECO:0000313" key="2">
    <source>
        <dbReference type="EMBL" id="MPR28844.1"/>
    </source>
</evidence>
<name>A0A5N7MRW1_9HYPH</name>
<dbReference type="EMBL" id="VOSK01000176">
    <property type="protein sequence ID" value="MPR28844.1"/>
    <property type="molecule type" value="Genomic_DNA"/>
</dbReference>
<keyword evidence="3" id="KW-1185">Reference proteome</keyword>
<dbReference type="RefSeq" id="WP_152715451.1">
    <property type="nucleotide sequence ID" value="NZ_VOSJ01000177.1"/>
</dbReference>
<proteinExistence type="predicted"/>
<reference evidence="2 3" key="1">
    <citation type="journal article" date="2019" name="Syst. Appl. Microbiol.">
        <title>Microvirga tunisiensis sp. nov., a root nodule symbiotic bacterium isolated from Lupinus micranthus and L. luteus grown in Northern Tunisia.</title>
        <authorList>
            <person name="Msaddak A."/>
            <person name="Rejili M."/>
            <person name="Duran D."/>
            <person name="Mars M."/>
            <person name="Palacios J.M."/>
            <person name="Ruiz-Argueso T."/>
            <person name="Rey L."/>
            <person name="Imperial J."/>
        </authorList>
    </citation>
    <scope>NUCLEOTIDE SEQUENCE [LARGE SCALE GENOMIC DNA]</scope>
    <source>
        <strain evidence="2 3">Lmie10</strain>
    </source>
</reference>
<evidence type="ECO:0000259" key="1">
    <source>
        <dbReference type="Pfam" id="PF21834"/>
    </source>
</evidence>
<dbReference type="Pfam" id="PF21834">
    <property type="entry name" value="DUF6894"/>
    <property type="match status" value="1"/>
</dbReference>
<gene>
    <name evidence="2" type="ORF">FS320_27880</name>
</gene>
<accession>A0A5N7MRW1</accession>
<dbReference type="InterPro" id="IPR054189">
    <property type="entry name" value="DUF6894"/>
</dbReference>
<evidence type="ECO:0000313" key="3">
    <source>
        <dbReference type="Proteomes" id="UP000403266"/>
    </source>
</evidence>
<comment type="caution">
    <text evidence="2">The sequence shown here is derived from an EMBL/GenBank/DDBJ whole genome shotgun (WGS) entry which is preliminary data.</text>
</comment>
<protein>
    <recommendedName>
        <fullName evidence="1">DUF6894 domain-containing protein</fullName>
    </recommendedName>
</protein>